<sequence length="154" mass="16638">MSTISVVLIVVAIVGLVVVAMAVQSLITTLRSLRTTVEDLRVETMSAVAELRATVALANGEIERVDSLLDTAETVGARVEATSRLAWLVMRNPLVKLASLSVATDRNAQRLARNDSQIDAVEPLAITDGSRGKSRRSRNARSTTSRRERRAADV</sequence>
<reference evidence="2" key="1">
    <citation type="submission" date="2020-05" db="EMBL/GenBank/DDBJ databases">
        <authorList>
            <person name="Chiriac C."/>
            <person name="Salcher M."/>
            <person name="Ghai R."/>
            <person name="Kavagutti S V."/>
        </authorList>
    </citation>
    <scope>NUCLEOTIDE SEQUENCE</scope>
</reference>
<dbReference type="EMBL" id="CAEZSU010000084">
    <property type="protein sequence ID" value="CAB4551414.1"/>
    <property type="molecule type" value="Genomic_DNA"/>
</dbReference>
<evidence type="ECO:0000256" key="1">
    <source>
        <dbReference type="SAM" id="MobiDB-lite"/>
    </source>
</evidence>
<protein>
    <submittedName>
        <fullName evidence="2">Unannotated protein</fullName>
    </submittedName>
</protein>
<name>A0A6J6CJF5_9ZZZZ</name>
<feature type="region of interest" description="Disordered" evidence="1">
    <location>
        <begin position="125"/>
        <end position="154"/>
    </location>
</feature>
<proteinExistence type="predicted"/>
<gene>
    <name evidence="2" type="ORF">UFOPK1495_00896</name>
</gene>
<accession>A0A6J6CJF5</accession>
<dbReference type="AlphaFoldDB" id="A0A6J6CJF5"/>
<organism evidence="2">
    <name type="scientific">freshwater metagenome</name>
    <dbReference type="NCBI Taxonomy" id="449393"/>
    <lineage>
        <taxon>unclassified sequences</taxon>
        <taxon>metagenomes</taxon>
        <taxon>ecological metagenomes</taxon>
    </lineage>
</organism>
<evidence type="ECO:0000313" key="2">
    <source>
        <dbReference type="EMBL" id="CAB4551414.1"/>
    </source>
</evidence>